<keyword evidence="5" id="KW-0560">Oxidoreductase</keyword>
<evidence type="ECO:0000256" key="3">
    <source>
        <dbReference type="ARBA" id="ARBA00022630"/>
    </source>
</evidence>
<comment type="similarity">
    <text evidence="2">Belongs to the GMC oxidoreductase family.</text>
</comment>
<evidence type="ECO:0000313" key="7">
    <source>
        <dbReference type="EMBL" id="MBM0103735.1"/>
    </source>
</evidence>
<gene>
    <name evidence="7" type="ORF">JM946_03220</name>
</gene>
<comment type="caution">
    <text evidence="7">The sequence shown here is derived from an EMBL/GenBank/DDBJ whole genome shotgun (WGS) entry which is preliminary data.</text>
</comment>
<dbReference type="SUPFAM" id="SSF51905">
    <property type="entry name" value="FAD/NAD(P)-binding domain"/>
    <property type="match status" value="1"/>
</dbReference>
<dbReference type="InterPro" id="IPR036188">
    <property type="entry name" value="FAD/NAD-bd_sf"/>
</dbReference>
<sequence>MPGNLPYLQPTAETVAVQRTTFTIDVLGRYICSLWHEAVGAGGAPFDAVVIGAGMYGAYCAQRLYRMGKRVLLLEAGSFLVSEHVQNLARIGLDVPSPIWPGQEPGQPREHVWGIPWRGNDQFPGLAYCVGGKSLYWGGWCPRMTAADLAQWPAAVANFLGATYPFVEDDTGVTQTVDFITGHLYDALLAAVQNAAPLTPNIDAASVGPAPLAVQGSPPASGLFSFDKFSACPLLVDAIREDAGHSAGNDAARRLFLVPHAHVTHLEVDQGRVTALHAHVDGAQQRFVVPANCKVILAMSTIESTRLALRSFPTPLMGRNLMVHTRTDFTVRIRRAVFGGLPIHLQTAALIVRGATPNGVFHLQVTAAANQQSHSDELLFRMIPDIDSLEQILANHDSDWVAITLRGIAEMKGDRNSAVPHAGSWMNLSPYENDEFGVPRAWVNLALNAGDLQLWQDMDQAAIALAQRLAGNASNIEYLYDNGWQTTPPPLNRPFPEWHRGLGTTYHECGTLWMGDDPSASVTDINGRFHHISNAYACDQSLFPTGGSANPVLTGLALARRVAEAVT</sequence>
<evidence type="ECO:0000313" key="8">
    <source>
        <dbReference type="Proteomes" id="UP000661077"/>
    </source>
</evidence>
<evidence type="ECO:0000256" key="4">
    <source>
        <dbReference type="ARBA" id="ARBA00022827"/>
    </source>
</evidence>
<name>A0ABS1WRY1_9GAMM</name>
<keyword evidence="3" id="KW-0285">Flavoprotein</keyword>
<dbReference type="Pfam" id="PF05199">
    <property type="entry name" value="GMC_oxred_C"/>
    <property type="match status" value="1"/>
</dbReference>
<dbReference type="InterPro" id="IPR007867">
    <property type="entry name" value="GMC_OxRtase_C"/>
</dbReference>
<keyword evidence="8" id="KW-1185">Reference proteome</keyword>
<evidence type="ECO:0000256" key="5">
    <source>
        <dbReference type="ARBA" id="ARBA00023002"/>
    </source>
</evidence>
<dbReference type="PANTHER" id="PTHR42784">
    <property type="entry name" value="PYRANOSE 2-OXIDASE"/>
    <property type="match status" value="1"/>
</dbReference>
<evidence type="ECO:0000256" key="2">
    <source>
        <dbReference type="ARBA" id="ARBA00010790"/>
    </source>
</evidence>
<proteinExistence type="inferred from homology"/>
<organism evidence="7 8">
    <name type="scientific">Steroidobacter gossypii</name>
    <dbReference type="NCBI Taxonomy" id="2805490"/>
    <lineage>
        <taxon>Bacteria</taxon>
        <taxon>Pseudomonadati</taxon>
        <taxon>Pseudomonadota</taxon>
        <taxon>Gammaproteobacteria</taxon>
        <taxon>Steroidobacterales</taxon>
        <taxon>Steroidobacteraceae</taxon>
        <taxon>Steroidobacter</taxon>
    </lineage>
</organism>
<reference evidence="7 8" key="1">
    <citation type="journal article" date="2021" name="Int. J. Syst. Evol. Microbiol.">
        <title>Steroidobacter gossypii sp. nov., isolated from soil of cotton cropping field.</title>
        <authorList>
            <person name="Huang R."/>
            <person name="Yang S."/>
            <person name="Zhen C."/>
            <person name="Liu W."/>
        </authorList>
    </citation>
    <scope>NUCLEOTIDE SEQUENCE [LARGE SCALE GENOMIC DNA]</scope>
    <source>
        <strain evidence="7 8">S1-65</strain>
    </source>
</reference>
<dbReference type="Proteomes" id="UP000661077">
    <property type="component" value="Unassembled WGS sequence"/>
</dbReference>
<comment type="cofactor">
    <cofactor evidence="1">
        <name>FAD</name>
        <dbReference type="ChEBI" id="CHEBI:57692"/>
    </cofactor>
</comment>
<dbReference type="InterPro" id="IPR051473">
    <property type="entry name" value="P2Ox-like"/>
</dbReference>
<protein>
    <submittedName>
        <fullName evidence="7">GMC family oxidoreductase</fullName>
    </submittedName>
</protein>
<feature type="domain" description="Glucose-methanol-choline oxidoreductase C-terminal" evidence="6">
    <location>
        <begin position="428"/>
        <end position="559"/>
    </location>
</feature>
<dbReference type="Gene3D" id="3.50.50.60">
    <property type="entry name" value="FAD/NAD(P)-binding domain"/>
    <property type="match status" value="2"/>
</dbReference>
<evidence type="ECO:0000256" key="1">
    <source>
        <dbReference type="ARBA" id="ARBA00001974"/>
    </source>
</evidence>
<dbReference type="EMBL" id="JAEVLS010000001">
    <property type="protein sequence ID" value="MBM0103735.1"/>
    <property type="molecule type" value="Genomic_DNA"/>
</dbReference>
<dbReference type="RefSeq" id="WP_203165694.1">
    <property type="nucleotide sequence ID" value="NZ_JAEVLS010000001.1"/>
</dbReference>
<keyword evidence="4" id="KW-0274">FAD</keyword>
<dbReference type="PANTHER" id="PTHR42784:SF1">
    <property type="entry name" value="PYRANOSE 2-OXIDASE"/>
    <property type="match status" value="1"/>
</dbReference>
<evidence type="ECO:0000259" key="6">
    <source>
        <dbReference type="Pfam" id="PF05199"/>
    </source>
</evidence>
<accession>A0ABS1WRY1</accession>
<dbReference type="Pfam" id="PF13450">
    <property type="entry name" value="NAD_binding_8"/>
    <property type="match status" value="1"/>
</dbReference>